<dbReference type="Pfam" id="PF00004">
    <property type="entry name" value="AAA"/>
    <property type="match status" value="1"/>
</dbReference>
<dbReference type="SMART" id="SM00382">
    <property type="entry name" value="AAA"/>
    <property type="match status" value="1"/>
</dbReference>
<feature type="non-terminal residue" evidence="5">
    <location>
        <position position="224"/>
    </location>
</feature>
<evidence type="ECO:0000259" key="4">
    <source>
        <dbReference type="SMART" id="SM00382"/>
    </source>
</evidence>
<dbReference type="InterPro" id="IPR050168">
    <property type="entry name" value="AAA_ATPase_domain"/>
</dbReference>
<dbReference type="InterPro" id="IPR003593">
    <property type="entry name" value="AAA+_ATPase"/>
</dbReference>
<evidence type="ECO:0000313" key="5">
    <source>
        <dbReference type="EMBL" id="KAJ1952649.1"/>
    </source>
</evidence>
<dbReference type="Gene3D" id="1.10.8.60">
    <property type="match status" value="1"/>
</dbReference>
<dbReference type="InterPro" id="IPR003959">
    <property type="entry name" value="ATPase_AAA_core"/>
</dbReference>
<evidence type="ECO:0000313" key="6">
    <source>
        <dbReference type="Proteomes" id="UP001150925"/>
    </source>
</evidence>
<evidence type="ECO:0000256" key="3">
    <source>
        <dbReference type="ARBA" id="ARBA00022840"/>
    </source>
</evidence>
<organism evidence="5 6">
    <name type="scientific">Dispira parvispora</name>
    <dbReference type="NCBI Taxonomy" id="1520584"/>
    <lineage>
        <taxon>Eukaryota</taxon>
        <taxon>Fungi</taxon>
        <taxon>Fungi incertae sedis</taxon>
        <taxon>Zoopagomycota</taxon>
        <taxon>Kickxellomycotina</taxon>
        <taxon>Dimargaritomycetes</taxon>
        <taxon>Dimargaritales</taxon>
        <taxon>Dimargaritaceae</taxon>
        <taxon>Dispira</taxon>
    </lineage>
</organism>
<dbReference type="InterPro" id="IPR027417">
    <property type="entry name" value="P-loop_NTPase"/>
</dbReference>
<dbReference type="OrthoDB" id="27435at2759"/>
<dbReference type="CDD" id="cd19481">
    <property type="entry name" value="RecA-like_protease"/>
    <property type="match status" value="1"/>
</dbReference>
<sequence length="224" mass="24764">MNLDDYIRLVEQECGGYTSQITTLATQLYHYKAQYDEPDGTTNNNAILASTSQGVLITGAPGTGKTYVAQRLAHHLNITYHFLDGTQVFHTDEGQSERYLSSIFQALAKQLPAVLVIDNVEVICPAFPPLPSALVQRVYTRFLALLDAPLRHDNLHVYSRLPFILATTSDPRAMASSLLRTGRLDTTVTLGLSCALDRLAVLRIVSRDLPLGEPTERETTLHNV</sequence>
<dbReference type="PANTHER" id="PTHR23077">
    <property type="entry name" value="AAA-FAMILY ATPASE"/>
    <property type="match status" value="1"/>
</dbReference>
<feature type="domain" description="AAA+ ATPase" evidence="4">
    <location>
        <begin position="51"/>
        <end position="185"/>
    </location>
</feature>
<dbReference type="PANTHER" id="PTHR23077:SF171">
    <property type="entry name" value="NUCLEAR VALOSIN-CONTAINING PROTEIN-LIKE"/>
    <property type="match status" value="1"/>
</dbReference>
<keyword evidence="3" id="KW-0067">ATP-binding</keyword>
<dbReference type="AlphaFoldDB" id="A0A9W8AKU3"/>
<comment type="similarity">
    <text evidence="1">Belongs to the AAA ATPase family.</text>
</comment>
<dbReference type="Gene3D" id="3.40.50.300">
    <property type="entry name" value="P-loop containing nucleotide triphosphate hydrolases"/>
    <property type="match status" value="1"/>
</dbReference>
<accession>A0A9W8AKU3</accession>
<comment type="caution">
    <text evidence="5">The sequence shown here is derived from an EMBL/GenBank/DDBJ whole genome shotgun (WGS) entry which is preliminary data.</text>
</comment>
<name>A0A9W8AKU3_9FUNG</name>
<evidence type="ECO:0000256" key="1">
    <source>
        <dbReference type="ARBA" id="ARBA00006914"/>
    </source>
</evidence>
<dbReference type="Proteomes" id="UP001150925">
    <property type="component" value="Unassembled WGS sequence"/>
</dbReference>
<keyword evidence="6" id="KW-1185">Reference proteome</keyword>
<gene>
    <name evidence="5" type="ORF">IWQ62_006175</name>
</gene>
<evidence type="ECO:0000256" key="2">
    <source>
        <dbReference type="ARBA" id="ARBA00022741"/>
    </source>
</evidence>
<reference evidence="5" key="1">
    <citation type="submission" date="2022-07" db="EMBL/GenBank/DDBJ databases">
        <title>Phylogenomic reconstructions and comparative analyses of Kickxellomycotina fungi.</title>
        <authorList>
            <person name="Reynolds N.K."/>
            <person name="Stajich J.E."/>
            <person name="Barry K."/>
            <person name="Grigoriev I.V."/>
            <person name="Crous P."/>
            <person name="Smith M.E."/>
        </authorList>
    </citation>
    <scope>NUCLEOTIDE SEQUENCE</scope>
    <source>
        <strain evidence="5">RSA 1196</strain>
    </source>
</reference>
<protein>
    <recommendedName>
        <fullName evidence="4">AAA+ ATPase domain-containing protein</fullName>
    </recommendedName>
</protein>
<dbReference type="EMBL" id="JANBPY010003128">
    <property type="protein sequence ID" value="KAJ1952649.1"/>
    <property type="molecule type" value="Genomic_DNA"/>
</dbReference>
<keyword evidence="2" id="KW-0547">Nucleotide-binding</keyword>
<proteinExistence type="inferred from homology"/>
<dbReference type="GO" id="GO:0005524">
    <property type="term" value="F:ATP binding"/>
    <property type="evidence" value="ECO:0007669"/>
    <property type="project" value="UniProtKB-KW"/>
</dbReference>
<dbReference type="SUPFAM" id="SSF52540">
    <property type="entry name" value="P-loop containing nucleoside triphosphate hydrolases"/>
    <property type="match status" value="1"/>
</dbReference>
<dbReference type="GO" id="GO:0016887">
    <property type="term" value="F:ATP hydrolysis activity"/>
    <property type="evidence" value="ECO:0007669"/>
    <property type="project" value="InterPro"/>
</dbReference>